<dbReference type="EMBL" id="LPXH01000001">
    <property type="protein sequence ID" value="KUF43726.1"/>
    <property type="molecule type" value="Genomic_DNA"/>
</dbReference>
<comment type="caution">
    <text evidence="2">The sequence shown here is derived from an EMBL/GenBank/DDBJ whole genome shotgun (WGS) entry which is preliminary data.</text>
</comment>
<accession>A0A0W7Z8Q6</accession>
<reference evidence="2 3" key="1">
    <citation type="submission" date="2015-12" db="EMBL/GenBank/DDBJ databases">
        <title>Complete genome sequence of a multi-drug resistant strain Acidovorax sp. 12322-1.</title>
        <authorList>
            <person name="Ming D."/>
            <person name="Wang M."/>
            <person name="Hu S."/>
            <person name="Zhou Y."/>
            <person name="Jiang T."/>
        </authorList>
    </citation>
    <scope>NUCLEOTIDE SEQUENCE [LARGE SCALE GENOMIC DNA]</scope>
    <source>
        <strain evidence="2 3">12322-1</strain>
    </source>
</reference>
<evidence type="ECO:0000256" key="1">
    <source>
        <dbReference type="SAM" id="MobiDB-lite"/>
    </source>
</evidence>
<name>A0A0W7Z8Q6_9BURK</name>
<dbReference type="Proteomes" id="UP000053300">
    <property type="component" value="Unassembled WGS sequence"/>
</dbReference>
<protein>
    <submittedName>
        <fullName evidence="2">Uncharacterized protein</fullName>
    </submittedName>
</protein>
<keyword evidence="3" id="KW-1185">Reference proteome</keyword>
<feature type="region of interest" description="Disordered" evidence="1">
    <location>
        <begin position="149"/>
        <end position="174"/>
    </location>
</feature>
<evidence type="ECO:0000313" key="2">
    <source>
        <dbReference type="EMBL" id="KUF43726.1"/>
    </source>
</evidence>
<proteinExistence type="predicted"/>
<dbReference type="AlphaFoldDB" id="A0A0W7Z8Q6"/>
<organism evidence="2 3">
    <name type="scientific">Comamonas kerstersii</name>
    <dbReference type="NCBI Taxonomy" id="225992"/>
    <lineage>
        <taxon>Bacteria</taxon>
        <taxon>Pseudomonadati</taxon>
        <taxon>Pseudomonadota</taxon>
        <taxon>Betaproteobacteria</taxon>
        <taxon>Burkholderiales</taxon>
        <taxon>Comamonadaceae</taxon>
        <taxon>Comamonas</taxon>
    </lineage>
</organism>
<gene>
    <name evidence="2" type="ORF">AS359_05075</name>
</gene>
<evidence type="ECO:0000313" key="3">
    <source>
        <dbReference type="Proteomes" id="UP000053300"/>
    </source>
</evidence>
<sequence length="174" mass="20174">MQSAVLKVFCRGIHPHRQCQGLEKRQQGAQLVLNHQGMPLAATRRCQQHRFISHRRRIQQVKQVLEQARHTASKDRCSYDQKVSRFYGLQCAHGTLWQLLTPQTGADVFKQIYQVDVQGLQRQLGMQLGMQRIQQRSCFGGASQTAIQDDRTDRALRRHGREQSKKMRRGGDRQ</sequence>